<evidence type="ECO:0000313" key="5">
    <source>
        <dbReference type="EMBL" id="GEU67964.1"/>
    </source>
</evidence>
<dbReference type="AlphaFoldDB" id="A0A6L2M5U1"/>
<proteinExistence type="predicted"/>
<dbReference type="SUPFAM" id="SSF51110">
    <property type="entry name" value="alpha-D-mannose-specific plant lectins"/>
    <property type="match status" value="1"/>
</dbReference>
<keyword evidence="2" id="KW-1015">Disulfide bond</keyword>
<keyword evidence="3" id="KW-0325">Glycoprotein</keyword>
<evidence type="ECO:0000256" key="2">
    <source>
        <dbReference type="ARBA" id="ARBA00023157"/>
    </source>
</evidence>
<evidence type="ECO:0000259" key="4">
    <source>
        <dbReference type="PROSITE" id="PS50927"/>
    </source>
</evidence>
<dbReference type="PANTHER" id="PTHR32444">
    <property type="entry name" value="BULB-TYPE LECTIN DOMAIN-CONTAINING PROTEIN"/>
    <property type="match status" value="1"/>
</dbReference>
<evidence type="ECO:0000256" key="3">
    <source>
        <dbReference type="ARBA" id="ARBA00023180"/>
    </source>
</evidence>
<keyword evidence="1" id="KW-0732">Signal</keyword>
<protein>
    <recommendedName>
        <fullName evidence="4">Bulb-type lectin domain-containing protein</fullName>
    </recommendedName>
</protein>
<dbReference type="PROSITE" id="PS50927">
    <property type="entry name" value="BULB_LECTIN"/>
    <property type="match status" value="1"/>
</dbReference>
<sequence>MLRTVNPLPDVYRNAFLSLLVDCTVLDTISANQTIKDGQTVVSNGEMFELGFFSPGKSKKRYIGIWYKKISDGTVVWVANRETPINDTSGMKVGRDLVTGIERFITSWKSLDDPSIGVYTTRHKWISTNIGMARIVLTSDGKTLIMHWIERIQEWAVYADLAVDSCGRFGLCGPYGICSINKHPPCTCIKGFEPKTPKEWDASDWSSGCKRKKPLKCENRDGFRKIAGVKVARSSRLTPTEGNEYSMSSVVLLLSRLAYACRKTPYMKGLELYRTLLSQSQLSKC</sequence>
<dbReference type="EMBL" id="BKCJ010005662">
    <property type="protein sequence ID" value="GEU67964.1"/>
    <property type="molecule type" value="Genomic_DNA"/>
</dbReference>
<dbReference type="SMART" id="SM00108">
    <property type="entry name" value="B_lectin"/>
    <property type="match status" value="1"/>
</dbReference>
<dbReference type="PANTHER" id="PTHR32444:SF232">
    <property type="entry name" value="S-LOCUS GLYCOPROTEIN"/>
    <property type="match status" value="1"/>
</dbReference>
<comment type="caution">
    <text evidence="5">The sequence shown here is derived from an EMBL/GenBank/DDBJ whole genome shotgun (WGS) entry which is preliminary data.</text>
</comment>
<accession>A0A6L2M5U1</accession>
<dbReference type="InterPro" id="IPR001480">
    <property type="entry name" value="Bulb-type_lectin_dom"/>
</dbReference>
<dbReference type="Gene3D" id="2.90.10.10">
    <property type="entry name" value="Bulb-type lectin domain"/>
    <property type="match status" value="1"/>
</dbReference>
<gene>
    <name evidence="5" type="ORF">Tci_039942</name>
</gene>
<dbReference type="InterPro" id="IPR000858">
    <property type="entry name" value="S_locus_glycoprot_dom"/>
</dbReference>
<reference evidence="5" key="1">
    <citation type="journal article" date="2019" name="Sci. Rep.">
        <title>Draft genome of Tanacetum cinerariifolium, the natural source of mosquito coil.</title>
        <authorList>
            <person name="Yamashiro T."/>
            <person name="Shiraishi A."/>
            <person name="Satake H."/>
            <person name="Nakayama K."/>
        </authorList>
    </citation>
    <scope>NUCLEOTIDE SEQUENCE</scope>
</reference>
<organism evidence="5">
    <name type="scientific">Tanacetum cinerariifolium</name>
    <name type="common">Dalmatian daisy</name>
    <name type="synonym">Chrysanthemum cinerariifolium</name>
    <dbReference type="NCBI Taxonomy" id="118510"/>
    <lineage>
        <taxon>Eukaryota</taxon>
        <taxon>Viridiplantae</taxon>
        <taxon>Streptophyta</taxon>
        <taxon>Embryophyta</taxon>
        <taxon>Tracheophyta</taxon>
        <taxon>Spermatophyta</taxon>
        <taxon>Magnoliopsida</taxon>
        <taxon>eudicotyledons</taxon>
        <taxon>Gunneridae</taxon>
        <taxon>Pentapetalae</taxon>
        <taxon>asterids</taxon>
        <taxon>campanulids</taxon>
        <taxon>Asterales</taxon>
        <taxon>Asteraceae</taxon>
        <taxon>Asteroideae</taxon>
        <taxon>Anthemideae</taxon>
        <taxon>Anthemidinae</taxon>
        <taxon>Tanacetum</taxon>
    </lineage>
</organism>
<evidence type="ECO:0000256" key="1">
    <source>
        <dbReference type="ARBA" id="ARBA00022729"/>
    </source>
</evidence>
<dbReference type="Pfam" id="PF00954">
    <property type="entry name" value="S_locus_glycop"/>
    <property type="match status" value="1"/>
</dbReference>
<feature type="domain" description="Bulb-type lectin" evidence="4">
    <location>
        <begin position="26"/>
        <end position="158"/>
    </location>
</feature>
<name>A0A6L2M5U1_TANCI</name>
<dbReference type="InterPro" id="IPR036426">
    <property type="entry name" value="Bulb-type_lectin_dom_sf"/>
</dbReference>
<dbReference type="GO" id="GO:0048544">
    <property type="term" value="P:recognition of pollen"/>
    <property type="evidence" value="ECO:0007669"/>
    <property type="project" value="InterPro"/>
</dbReference>